<gene>
    <name evidence="1" type="ORF">GCM10007096_12850</name>
</gene>
<name>A0A8J2ZV15_9BACL</name>
<dbReference type="EMBL" id="BMFV01000007">
    <property type="protein sequence ID" value="GGH78830.1"/>
    <property type="molecule type" value="Genomic_DNA"/>
</dbReference>
<comment type="caution">
    <text evidence="1">The sequence shown here is derived from an EMBL/GenBank/DDBJ whole genome shotgun (WGS) entry which is preliminary data.</text>
</comment>
<evidence type="ECO:0000313" key="2">
    <source>
        <dbReference type="Proteomes" id="UP000656813"/>
    </source>
</evidence>
<keyword evidence="2" id="KW-1185">Reference proteome</keyword>
<dbReference type="Pfam" id="PF10720">
    <property type="entry name" value="DUF2515"/>
    <property type="match status" value="1"/>
</dbReference>
<dbReference type="Proteomes" id="UP000656813">
    <property type="component" value="Unassembled WGS sequence"/>
</dbReference>
<reference evidence="1" key="1">
    <citation type="journal article" date="2014" name="Int. J. Syst. Evol. Microbiol.">
        <title>Complete genome sequence of Corynebacterium casei LMG S-19264T (=DSM 44701T), isolated from a smear-ripened cheese.</title>
        <authorList>
            <consortium name="US DOE Joint Genome Institute (JGI-PGF)"/>
            <person name="Walter F."/>
            <person name="Albersmeier A."/>
            <person name="Kalinowski J."/>
            <person name="Ruckert C."/>
        </authorList>
    </citation>
    <scope>NUCLEOTIDE SEQUENCE</scope>
    <source>
        <strain evidence="1">CGMCC 1.12777</strain>
    </source>
</reference>
<evidence type="ECO:0000313" key="1">
    <source>
        <dbReference type="EMBL" id="GGH78830.1"/>
    </source>
</evidence>
<evidence type="ECO:0008006" key="3">
    <source>
        <dbReference type="Google" id="ProtNLM"/>
    </source>
</evidence>
<sequence length="327" mass="39410">MIKTPTECQKRRKRIVLTIEDHKYIDIIRGKTRINNRDNVSRTKSYLTYYLQHPEITWSLLASMVSRNAGWNMTDLWNEPFLQWLRAPFRQTLFHTYERPNWLIFEDTYPQLLVYALSKQEKKPMFYLLKAFGVSIFIEAEWERYWKEKDGERLYKAQIINEQQLIERPVLKHHFFQQSVFNTMLFFSQEVLKLNVVVFPTLHGELYGYPVSHFQAVNERIELGKNLHSLLFKSTQSRAIQEFAFTVAHTGSRSDYEQFLPHQTKPDWKPGLREVGQEIRHKRSEVQEWFKGKILGQWFAEPQQPAKRLSPYFKKRRLLNKWVSFWS</sequence>
<dbReference type="RefSeq" id="WP_188496577.1">
    <property type="nucleotide sequence ID" value="NZ_BMFV01000007.1"/>
</dbReference>
<proteinExistence type="predicted"/>
<organism evidence="1 2">
    <name type="scientific">Pullulanibacillus pueri</name>
    <dbReference type="NCBI Taxonomy" id="1437324"/>
    <lineage>
        <taxon>Bacteria</taxon>
        <taxon>Bacillati</taxon>
        <taxon>Bacillota</taxon>
        <taxon>Bacilli</taxon>
        <taxon>Bacillales</taxon>
        <taxon>Sporolactobacillaceae</taxon>
        <taxon>Pullulanibacillus</taxon>
    </lineage>
</organism>
<protein>
    <recommendedName>
        <fullName evidence="3">DUF2515 domain-containing protein</fullName>
    </recommendedName>
</protein>
<reference evidence="1" key="2">
    <citation type="submission" date="2020-09" db="EMBL/GenBank/DDBJ databases">
        <authorList>
            <person name="Sun Q."/>
            <person name="Zhou Y."/>
        </authorList>
    </citation>
    <scope>NUCLEOTIDE SEQUENCE</scope>
    <source>
        <strain evidence="1">CGMCC 1.12777</strain>
    </source>
</reference>
<dbReference type="AlphaFoldDB" id="A0A8J2ZV15"/>
<accession>A0A8J2ZV15</accession>
<dbReference type="InterPro" id="IPR019658">
    <property type="entry name" value="DUF2515"/>
</dbReference>